<name>A0ABQ1F516_9SPHN</name>
<evidence type="ECO:0000313" key="3">
    <source>
        <dbReference type="EMBL" id="GFZ98897.1"/>
    </source>
</evidence>
<dbReference type="Pfam" id="PF07396">
    <property type="entry name" value="Porin_O_P"/>
    <property type="match status" value="1"/>
</dbReference>
<evidence type="ECO:0000313" key="4">
    <source>
        <dbReference type="Proteomes" id="UP000603317"/>
    </source>
</evidence>
<keyword evidence="1" id="KW-0175">Coiled coil</keyword>
<evidence type="ECO:0008006" key="5">
    <source>
        <dbReference type="Google" id="ProtNLM"/>
    </source>
</evidence>
<dbReference type="InterPro" id="IPR010870">
    <property type="entry name" value="Porin_O/P"/>
</dbReference>
<accession>A0ABQ1F516</accession>
<dbReference type="Gene3D" id="2.40.160.10">
    <property type="entry name" value="Porin"/>
    <property type="match status" value="1"/>
</dbReference>
<gene>
    <name evidence="3" type="ORF">GCM10010923_03920</name>
</gene>
<evidence type="ECO:0000256" key="1">
    <source>
        <dbReference type="SAM" id="Coils"/>
    </source>
</evidence>
<dbReference type="EMBL" id="BMID01000001">
    <property type="protein sequence ID" value="GFZ98897.1"/>
    <property type="molecule type" value="Genomic_DNA"/>
</dbReference>
<comment type="caution">
    <text evidence="3">The sequence shown here is derived from an EMBL/GenBank/DDBJ whole genome shotgun (WGS) entry which is preliminary data.</text>
</comment>
<organism evidence="3 4">
    <name type="scientific">Blastomonas marina</name>
    <dbReference type="NCBI Taxonomy" id="1867408"/>
    <lineage>
        <taxon>Bacteria</taxon>
        <taxon>Pseudomonadati</taxon>
        <taxon>Pseudomonadota</taxon>
        <taxon>Alphaproteobacteria</taxon>
        <taxon>Sphingomonadales</taxon>
        <taxon>Sphingomonadaceae</taxon>
        <taxon>Blastomonas</taxon>
    </lineage>
</organism>
<keyword evidence="2" id="KW-0732">Signal</keyword>
<reference evidence="4" key="1">
    <citation type="journal article" date="2019" name="Int. J. Syst. Evol. Microbiol.">
        <title>The Global Catalogue of Microorganisms (GCM) 10K type strain sequencing project: providing services to taxonomists for standard genome sequencing and annotation.</title>
        <authorList>
            <consortium name="The Broad Institute Genomics Platform"/>
            <consortium name="The Broad Institute Genome Sequencing Center for Infectious Disease"/>
            <person name="Wu L."/>
            <person name="Ma J."/>
        </authorList>
    </citation>
    <scope>NUCLEOTIDE SEQUENCE [LARGE SCALE GENOMIC DNA]</scope>
    <source>
        <strain evidence="4">CGMCC 1.15297</strain>
    </source>
</reference>
<dbReference type="Proteomes" id="UP000603317">
    <property type="component" value="Unassembled WGS sequence"/>
</dbReference>
<dbReference type="InterPro" id="IPR023614">
    <property type="entry name" value="Porin_dom_sf"/>
</dbReference>
<sequence length="461" mass="48935">MKHLFSTTAAIAIATMSAPAMAQDSAAAAAELAKMRADMAAMSARIEALEAQLEAEQAESDAAIAETRTLAAGASEAAAEAKAAAADSGDGTSVAFKGAPEISTGDGWSFKPRGRLQYDAGFVNVPNETGRSEGWGNEVRRARLGVEGEMPGGFGYKFELDFAGNDVEITDAILTYGKGDLEVSVGQHNNFQSLEELTSSRFTSMLERAAFTDAFGFERRVGVSAQYKGDLVLAQGGFFTDNIGDLSNKNWSMDGRVVAMPKLGSTQLHFGGSAHYADLEAGSTVRYRQRPQVHFTGERFVSTGTLGADSETGFGLEAAAIAGRFHAAGEAFWQTLEGPALPSSPAFFGGYAEVGMFLTPDTRGYKGGKFDRVKPVNEVGNGGFGAVQVVLRYDYLDLNDGTVLGGQQNAYLASLVWTPTDNTRFMLNYGRIEFDDAAYVGPFGSTSYSGDVFGLRGQVDF</sequence>
<feature type="signal peptide" evidence="2">
    <location>
        <begin position="1"/>
        <end position="22"/>
    </location>
</feature>
<dbReference type="RefSeq" id="WP_188641105.1">
    <property type="nucleotide sequence ID" value="NZ_BMID01000001.1"/>
</dbReference>
<keyword evidence="4" id="KW-1185">Reference proteome</keyword>
<proteinExistence type="predicted"/>
<protein>
    <recommendedName>
        <fullName evidence="5">Porin</fullName>
    </recommendedName>
</protein>
<feature type="coiled-coil region" evidence="1">
    <location>
        <begin position="32"/>
        <end position="68"/>
    </location>
</feature>
<dbReference type="SUPFAM" id="SSF56935">
    <property type="entry name" value="Porins"/>
    <property type="match status" value="1"/>
</dbReference>
<evidence type="ECO:0000256" key="2">
    <source>
        <dbReference type="SAM" id="SignalP"/>
    </source>
</evidence>
<feature type="chain" id="PRO_5047044830" description="Porin" evidence="2">
    <location>
        <begin position="23"/>
        <end position="461"/>
    </location>
</feature>